<protein>
    <submittedName>
        <fullName evidence="2">N-acetyltransferase</fullName>
    </submittedName>
</protein>
<feature type="domain" description="N-acetyltransferase" evidence="1">
    <location>
        <begin position="6"/>
        <end position="139"/>
    </location>
</feature>
<sequence length="139" mass="16151">MQNSFYVSTDKTILDIDLIEDFLTNKSYWAKGRSREIVERSIANSLCFGVYTKEGTQVGFARVVTDYAVFAWIMDVFVLPEYRKNGLGKLLLKNIMQHPELTFVEKWGLKTLDAHRLYKKFGFHNTTQSELIMEKIVSI</sequence>
<dbReference type="PANTHER" id="PTHR43233">
    <property type="entry name" value="FAMILY N-ACETYLTRANSFERASE, PUTATIVE (AFU_ORTHOLOGUE AFUA_6G03350)-RELATED"/>
    <property type="match status" value="1"/>
</dbReference>
<dbReference type="Proteomes" id="UP000267469">
    <property type="component" value="Unassembled WGS sequence"/>
</dbReference>
<comment type="caution">
    <text evidence="2">The sequence shown here is derived from an EMBL/GenBank/DDBJ whole genome shotgun (WGS) entry which is preliminary data.</text>
</comment>
<dbReference type="GO" id="GO:0016747">
    <property type="term" value="F:acyltransferase activity, transferring groups other than amino-acyl groups"/>
    <property type="evidence" value="ECO:0007669"/>
    <property type="project" value="InterPro"/>
</dbReference>
<evidence type="ECO:0000313" key="3">
    <source>
        <dbReference type="Proteomes" id="UP000267469"/>
    </source>
</evidence>
<dbReference type="RefSeq" id="WP_123216890.1">
    <property type="nucleotide sequence ID" value="NZ_RJTM01000105.1"/>
</dbReference>
<dbReference type="CDD" id="cd04301">
    <property type="entry name" value="NAT_SF"/>
    <property type="match status" value="1"/>
</dbReference>
<dbReference type="PANTHER" id="PTHR43233:SF1">
    <property type="entry name" value="FAMILY N-ACETYLTRANSFERASE, PUTATIVE (AFU_ORTHOLOGUE AFUA_6G03350)-RELATED"/>
    <property type="match status" value="1"/>
</dbReference>
<dbReference type="SUPFAM" id="SSF55729">
    <property type="entry name" value="Acyl-CoA N-acyltransferases (Nat)"/>
    <property type="match status" value="1"/>
</dbReference>
<keyword evidence="3" id="KW-1185">Reference proteome</keyword>
<dbReference type="InterPro" id="IPR016181">
    <property type="entry name" value="Acyl_CoA_acyltransferase"/>
</dbReference>
<name>A0A3N0E6F9_SINP1</name>
<evidence type="ECO:0000259" key="1">
    <source>
        <dbReference type="PROSITE" id="PS51186"/>
    </source>
</evidence>
<organism evidence="2 3">
    <name type="scientific">Sinomicrobium pectinilyticum</name>
    <dbReference type="NCBI Taxonomy" id="1084421"/>
    <lineage>
        <taxon>Bacteria</taxon>
        <taxon>Pseudomonadati</taxon>
        <taxon>Bacteroidota</taxon>
        <taxon>Flavobacteriia</taxon>
        <taxon>Flavobacteriales</taxon>
        <taxon>Flavobacteriaceae</taxon>
        <taxon>Sinomicrobium</taxon>
    </lineage>
</organism>
<dbReference type="PROSITE" id="PS51186">
    <property type="entry name" value="GNAT"/>
    <property type="match status" value="1"/>
</dbReference>
<evidence type="ECO:0000313" key="2">
    <source>
        <dbReference type="EMBL" id="RNL83437.1"/>
    </source>
</evidence>
<dbReference type="EMBL" id="RJTM01000105">
    <property type="protein sequence ID" value="RNL83437.1"/>
    <property type="molecule type" value="Genomic_DNA"/>
</dbReference>
<dbReference type="OrthoDB" id="3216107at2"/>
<proteinExistence type="predicted"/>
<keyword evidence="2" id="KW-0808">Transferase</keyword>
<dbReference type="InterPro" id="IPR053144">
    <property type="entry name" value="Acetyltransferase_Butenolide"/>
</dbReference>
<dbReference type="AlphaFoldDB" id="A0A3N0E6F9"/>
<dbReference type="InterPro" id="IPR000182">
    <property type="entry name" value="GNAT_dom"/>
</dbReference>
<gene>
    <name evidence="2" type="ORF">ED312_15285</name>
</gene>
<dbReference type="Gene3D" id="3.40.630.30">
    <property type="match status" value="1"/>
</dbReference>
<dbReference type="Pfam" id="PF13508">
    <property type="entry name" value="Acetyltransf_7"/>
    <property type="match status" value="1"/>
</dbReference>
<reference evidence="2 3" key="1">
    <citation type="submission" date="2018-10" db="EMBL/GenBank/DDBJ databases">
        <title>Sinomicrobium pectinilyticum sp. nov., a pectinase-producing bacterium isolated from alkaline and saline soil, and emended description of the genus Sinomicrobium.</title>
        <authorList>
            <person name="Cheng B."/>
            <person name="Li C."/>
            <person name="Lai Q."/>
            <person name="Du M."/>
            <person name="Shao Z."/>
            <person name="Xu P."/>
            <person name="Yang C."/>
        </authorList>
    </citation>
    <scope>NUCLEOTIDE SEQUENCE [LARGE SCALE GENOMIC DNA]</scope>
    <source>
        <strain evidence="2 3">5DNS001</strain>
    </source>
</reference>
<accession>A0A3N0E6F9</accession>